<accession>A0AAW0S5I3</accession>
<proteinExistence type="predicted"/>
<reference evidence="2 3" key="1">
    <citation type="submission" date="2020-02" db="EMBL/GenBank/DDBJ databases">
        <title>Comparative genomics of the hypocrealean fungal genus Beauvera.</title>
        <authorList>
            <person name="Showalter D.N."/>
            <person name="Bushley K.E."/>
            <person name="Rehner S.A."/>
        </authorList>
    </citation>
    <scope>NUCLEOTIDE SEQUENCE [LARGE SCALE GENOMIC DNA]</scope>
    <source>
        <strain evidence="2 3">ARSEF4384</strain>
    </source>
</reference>
<name>A0AAW0S5I3_9HYPO</name>
<dbReference type="EMBL" id="JAAHCF010000042">
    <property type="protein sequence ID" value="KAK8149643.1"/>
    <property type="molecule type" value="Genomic_DNA"/>
</dbReference>
<dbReference type="AlphaFoldDB" id="A0AAW0S5I3"/>
<sequence>MLLRSGAAPVGAHAPDLPNREGRRETATFFMNNLEGNKNKTLIEFLVGYQDSNSDDEVLDLLLNESSRVEIKLQELFEPSHASKIIDIAPLVLEGDRLAQWRKAVLSAPSPIIHKYKNNLRLSDSDFSDLGKLTDVLAAVMDYDKHCNLQMILYDDGREEIRKPGRKLIGEMKKEEIKDRVRPWIAESQPWAFSGVDLIEPKTLTVMCDAIAALGRNLAEASPITTQTTAI</sequence>
<evidence type="ECO:0000313" key="2">
    <source>
        <dbReference type="EMBL" id="KAK8149643.1"/>
    </source>
</evidence>
<evidence type="ECO:0000313" key="3">
    <source>
        <dbReference type="Proteomes" id="UP001397290"/>
    </source>
</evidence>
<evidence type="ECO:0000256" key="1">
    <source>
        <dbReference type="SAM" id="MobiDB-lite"/>
    </source>
</evidence>
<gene>
    <name evidence="2" type="ORF">G3M48_006220</name>
</gene>
<keyword evidence="3" id="KW-1185">Reference proteome</keyword>
<protein>
    <submittedName>
        <fullName evidence="2">Uncharacterized protein</fullName>
    </submittedName>
</protein>
<comment type="caution">
    <text evidence="2">The sequence shown here is derived from an EMBL/GenBank/DDBJ whole genome shotgun (WGS) entry which is preliminary data.</text>
</comment>
<dbReference type="Proteomes" id="UP001397290">
    <property type="component" value="Unassembled WGS sequence"/>
</dbReference>
<organism evidence="2 3">
    <name type="scientific">Beauveria asiatica</name>
    <dbReference type="NCBI Taxonomy" id="1069075"/>
    <lineage>
        <taxon>Eukaryota</taxon>
        <taxon>Fungi</taxon>
        <taxon>Dikarya</taxon>
        <taxon>Ascomycota</taxon>
        <taxon>Pezizomycotina</taxon>
        <taxon>Sordariomycetes</taxon>
        <taxon>Hypocreomycetidae</taxon>
        <taxon>Hypocreales</taxon>
        <taxon>Cordycipitaceae</taxon>
        <taxon>Beauveria</taxon>
    </lineage>
</organism>
<feature type="region of interest" description="Disordered" evidence="1">
    <location>
        <begin position="1"/>
        <end position="22"/>
    </location>
</feature>